<comment type="caution">
    <text evidence="1">The sequence shown here is derived from an EMBL/GenBank/DDBJ whole genome shotgun (WGS) entry which is preliminary data.</text>
</comment>
<evidence type="ECO:0000313" key="2">
    <source>
        <dbReference type="Proteomes" id="UP001516472"/>
    </source>
</evidence>
<reference evidence="1 2" key="1">
    <citation type="submission" date="2020-02" db="EMBL/GenBank/DDBJ databases">
        <authorList>
            <person name="Babadi Z.K."/>
            <person name="Risdian C."/>
            <person name="Ebrahimipour G.H."/>
            <person name="Wink J."/>
        </authorList>
    </citation>
    <scope>NUCLEOTIDE SEQUENCE [LARGE SCALE GENOMIC DNA]</scope>
    <source>
        <strain evidence="1 2">ZKHCc1 1396</strain>
    </source>
</reference>
<name>A0ABR9PHK8_9BACT</name>
<keyword evidence="2" id="KW-1185">Reference proteome</keyword>
<accession>A0ABR9PHK8</accession>
<gene>
    <name evidence="1" type="ORF">G4177_04000</name>
</gene>
<dbReference type="EMBL" id="JAAIYO010000001">
    <property type="protein sequence ID" value="MBE4747339.1"/>
    <property type="molecule type" value="Genomic_DNA"/>
</dbReference>
<dbReference type="Proteomes" id="UP001516472">
    <property type="component" value="Unassembled WGS sequence"/>
</dbReference>
<sequence length="128" mass="14541">MSRDKDIDVEDVLQVLNDASKHYALGTRESNAFEAAAFCLLYVRHIDKLKDFAAYYQEMLDPNFKVKVERDFATRAEADAWVQGGKAEDRMHIRIDGKGFLVVRLPGRLTLMVAPLPEELNAEDEPEA</sequence>
<evidence type="ECO:0000313" key="1">
    <source>
        <dbReference type="EMBL" id="MBE4747339.1"/>
    </source>
</evidence>
<organism evidence="1 2">
    <name type="scientific">Corallococcus soli</name>
    <dbReference type="NCBI Taxonomy" id="2710757"/>
    <lineage>
        <taxon>Bacteria</taxon>
        <taxon>Pseudomonadati</taxon>
        <taxon>Myxococcota</taxon>
        <taxon>Myxococcia</taxon>
        <taxon>Myxococcales</taxon>
        <taxon>Cystobacterineae</taxon>
        <taxon>Myxococcaceae</taxon>
        <taxon>Corallococcus</taxon>
    </lineage>
</organism>
<proteinExistence type="predicted"/>
<protein>
    <submittedName>
        <fullName evidence="1">Uncharacterized protein</fullName>
    </submittedName>
</protein>